<sequence length="114" mass="12628">MTANSDDAYYDLPPLTEAELHDENPPVNDPLMDAYISNYILKRSSGPPLSEYRFFADALLVFIDHCQVRNLLHPNDLLSCLAVLATYHELSGPMVAAVLPYDVVPPNMVSISPP</sequence>
<gene>
    <name evidence="1" type="ORF">EW026_g8292</name>
</gene>
<dbReference type="AlphaFoldDB" id="A0A4S4K4Q9"/>
<accession>A0A4S4K4Q9</accession>
<proteinExistence type="predicted"/>
<protein>
    <submittedName>
        <fullName evidence="1">Uncharacterized protein</fullName>
    </submittedName>
</protein>
<comment type="caution">
    <text evidence="1">The sequence shown here is derived from an EMBL/GenBank/DDBJ whole genome shotgun (WGS) entry which is preliminary data.</text>
</comment>
<evidence type="ECO:0000313" key="1">
    <source>
        <dbReference type="EMBL" id="THG92703.1"/>
    </source>
</evidence>
<dbReference type="EMBL" id="SGPJ01000991">
    <property type="protein sequence ID" value="THG92703.1"/>
    <property type="molecule type" value="Genomic_DNA"/>
</dbReference>
<evidence type="ECO:0000313" key="2">
    <source>
        <dbReference type="Proteomes" id="UP000309038"/>
    </source>
</evidence>
<keyword evidence="2" id="KW-1185">Reference proteome</keyword>
<name>A0A4S4K4Q9_9APHY</name>
<dbReference type="Proteomes" id="UP000309038">
    <property type="component" value="Unassembled WGS sequence"/>
</dbReference>
<reference evidence="1 2" key="1">
    <citation type="submission" date="2019-02" db="EMBL/GenBank/DDBJ databases">
        <title>Genome sequencing of the rare red list fungi Phlebia centrifuga.</title>
        <authorList>
            <person name="Buettner E."/>
            <person name="Kellner H."/>
        </authorList>
    </citation>
    <scope>NUCLEOTIDE SEQUENCE [LARGE SCALE GENOMIC DNA]</scope>
    <source>
        <strain evidence="1 2">DSM 108282</strain>
    </source>
</reference>
<organism evidence="1 2">
    <name type="scientific">Hermanssonia centrifuga</name>
    <dbReference type="NCBI Taxonomy" id="98765"/>
    <lineage>
        <taxon>Eukaryota</taxon>
        <taxon>Fungi</taxon>
        <taxon>Dikarya</taxon>
        <taxon>Basidiomycota</taxon>
        <taxon>Agaricomycotina</taxon>
        <taxon>Agaricomycetes</taxon>
        <taxon>Polyporales</taxon>
        <taxon>Meruliaceae</taxon>
        <taxon>Hermanssonia</taxon>
    </lineage>
</organism>